<dbReference type="Proteomes" id="UP000318331">
    <property type="component" value="Unassembled WGS sequence"/>
</dbReference>
<dbReference type="FunFam" id="3.40.50.720:FF:000084">
    <property type="entry name" value="Short-chain dehydrogenase reductase"/>
    <property type="match status" value="1"/>
</dbReference>
<proteinExistence type="inferred from homology"/>
<dbReference type="OrthoDB" id="517007at2"/>
<dbReference type="Pfam" id="PF13561">
    <property type="entry name" value="adh_short_C2"/>
    <property type="match status" value="1"/>
</dbReference>
<dbReference type="PANTHER" id="PTHR24321">
    <property type="entry name" value="DEHYDROGENASES, SHORT CHAIN"/>
    <property type="match status" value="1"/>
</dbReference>
<evidence type="ECO:0000256" key="1">
    <source>
        <dbReference type="ARBA" id="ARBA00006484"/>
    </source>
</evidence>
<dbReference type="PRINTS" id="PR00081">
    <property type="entry name" value="GDHRDH"/>
</dbReference>
<dbReference type="NCBIfam" id="NF009466">
    <property type="entry name" value="PRK12826.1-2"/>
    <property type="match status" value="1"/>
</dbReference>
<accession>A0A543HS16</accession>
<gene>
    <name evidence="3" type="ORF">FB466_2062</name>
</gene>
<reference evidence="3 4" key="1">
    <citation type="submission" date="2019-06" db="EMBL/GenBank/DDBJ databases">
        <title>Sequencing the genomes of 1000 actinobacteria strains.</title>
        <authorList>
            <person name="Klenk H.-P."/>
        </authorList>
    </citation>
    <scope>NUCLEOTIDE SEQUENCE [LARGE SCALE GENOMIC DNA]</scope>
    <source>
        <strain evidence="3 4">DSM 18031</strain>
    </source>
</reference>
<dbReference type="InterPro" id="IPR002347">
    <property type="entry name" value="SDR_fam"/>
</dbReference>
<comment type="similarity">
    <text evidence="1">Belongs to the short-chain dehydrogenases/reductases (SDR) family.</text>
</comment>
<organism evidence="3 4">
    <name type="scientific">Klugiella xanthotipulae</name>
    <dbReference type="NCBI Taxonomy" id="244735"/>
    <lineage>
        <taxon>Bacteria</taxon>
        <taxon>Bacillati</taxon>
        <taxon>Actinomycetota</taxon>
        <taxon>Actinomycetes</taxon>
        <taxon>Micrococcales</taxon>
        <taxon>Microbacteriaceae</taxon>
        <taxon>Klugiella</taxon>
    </lineage>
</organism>
<comment type="caution">
    <text evidence="3">The sequence shown here is derived from an EMBL/GenBank/DDBJ whole genome shotgun (WGS) entry which is preliminary data.</text>
</comment>
<dbReference type="PROSITE" id="PS00061">
    <property type="entry name" value="ADH_SHORT"/>
    <property type="match status" value="1"/>
</dbReference>
<dbReference type="GO" id="GO:0016491">
    <property type="term" value="F:oxidoreductase activity"/>
    <property type="evidence" value="ECO:0007669"/>
    <property type="project" value="UniProtKB-KW"/>
</dbReference>
<evidence type="ECO:0000313" key="4">
    <source>
        <dbReference type="Proteomes" id="UP000318331"/>
    </source>
</evidence>
<dbReference type="EMBL" id="VFPN01000003">
    <property type="protein sequence ID" value="TQM61130.1"/>
    <property type="molecule type" value="Genomic_DNA"/>
</dbReference>
<dbReference type="PANTHER" id="PTHR24321:SF8">
    <property type="entry name" value="ESTRADIOL 17-BETA-DEHYDROGENASE 8-RELATED"/>
    <property type="match status" value="1"/>
</dbReference>
<dbReference type="RefSeq" id="WP_141918243.1">
    <property type="nucleotide sequence ID" value="NZ_BAAAYS010000004.1"/>
</dbReference>
<dbReference type="InterPro" id="IPR020904">
    <property type="entry name" value="Sc_DH/Rdtase_CS"/>
</dbReference>
<dbReference type="InterPro" id="IPR036291">
    <property type="entry name" value="NAD(P)-bd_dom_sf"/>
</dbReference>
<dbReference type="Gene3D" id="3.40.50.720">
    <property type="entry name" value="NAD(P)-binding Rossmann-like Domain"/>
    <property type="match status" value="1"/>
</dbReference>
<evidence type="ECO:0000313" key="3">
    <source>
        <dbReference type="EMBL" id="TQM61130.1"/>
    </source>
</evidence>
<keyword evidence="2" id="KW-0560">Oxidoreductase</keyword>
<sequence length="250" mass="24906">MTLEFENKVALVTGGGSGIGAAVSRTLAGGGAAVVVADINEASAQAIVAEITAAGGRATAFVGDTSDPDSVKASVDHAVSTYGALHLAVNNAGIGGPLGLAADIDIAGWQKVIDINLSAVFYGVHYQIPAMLAAGGGSIVNVSSILGLVAEPTAVPYTAAKHGVAGLTKAAATGYASQGIRVNSIHPGYIETPLLGSMPPEAHDALIAKHPIGRLGTAEEVAEVIAFLLSDRASFVTGSQYTVDGGYTSI</sequence>
<dbReference type="SUPFAM" id="SSF51735">
    <property type="entry name" value="NAD(P)-binding Rossmann-fold domains"/>
    <property type="match status" value="1"/>
</dbReference>
<protein>
    <submittedName>
        <fullName evidence="3">NAD(P)-dependent dehydrogenase (Short-subunit alcohol dehydrogenase family)</fullName>
    </submittedName>
</protein>
<keyword evidence="4" id="KW-1185">Reference proteome</keyword>
<dbReference type="NCBIfam" id="NF005559">
    <property type="entry name" value="PRK07231.1"/>
    <property type="match status" value="1"/>
</dbReference>
<dbReference type="AlphaFoldDB" id="A0A543HS16"/>
<name>A0A543HS16_9MICO</name>
<dbReference type="PRINTS" id="PR00080">
    <property type="entry name" value="SDRFAMILY"/>
</dbReference>
<evidence type="ECO:0000256" key="2">
    <source>
        <dbReference type="ARBA" id="ARBA00023002"/>
    </source>
</evidence>